<dbReference type="InterPro" id="IPR011194">
    <property type="entry name" value="UPF0306"/>
</dbReference>
<organism evidence="1 2">
    <name type="scientific">Bibersteinia trehalosi Y31</name>
    <dbReference type="NCBI Taxonomy" id="1261658"/>
    <lineage>
        <taxon>Bacteria</taxon>
        <taxon>Pseudomonadati</taxon>
        <taxon>Pseudomonadota</taxon>
        <taxon>Gammaproteobacteria</taxon>
        <taxon>Pasteurellales</taxon>
        <taxon>Pasteurellaceae</taxon>
        <taxon>Bibersteinia</taxon>
    </lineage>
</organism>
<evidence type="ECO:0000313" key="1">
    <source>
        <dbReference type="EMBL" id="OAQ14743.1"/>
    </source>
</evidence>
<comment type="caution">
    <text evidence="1">The sequence shown here is derived from an EMBL/GenBank/DDBJ whole genome shotgun (WGS) entry which is preliminary data.</text>
</comment>
<sequence>MKNTIPQEICTFIQNNHVVSIACQADEQLWSASCFYAFDAVNNRLIILTSQNTQHGSLMQKHPKIAGTIAGQPCLISDIEGVQFQAIAQILPKNEQEEALAIYYRRHAYAQSMTSDVWQIRFTRIKYTSNKISFAEKLEWLS</sequence>
<proteinExistence type="predicted"/>
<reference evidence="1 2" key="1">
    <citation type="submission" date="2014-01" db="EMBL/GenBank/DDBJ databases">
        <authorList>
            <person name="Zuccon D."/>
        </authorList>
    </citation>
    <scope>NUCLEOTIDE SEQUENCE [LARGE SCALE GENOMIC DNA]</scope>
    <source>
        <strain evidence="1 2">Y31</strain>
    </source>
</reference>
<dbReference type="PATRIC" id="fig|1261658.3.peg.2100"/>
<name>A0A179CXV0_BIBTR</name>
<protein>
    <recommendedName>
        <fullName evidence="3">Pyridoxamine 5'-phosphate oxidase putative domain-containing protein</fullName>
    </recommendedName>
</protein>
<evidence type="ECO:0008006" key="3">
    <source>
        <dbReference type="Google" id="ProtNLM"/>
    </source>
</evidence>
<dbReference type="PIRSF" id="PIRSF009554">
    <property type="entry name" value="UCP009554"/>
    <property type="match status" value="1"/>
</dbReference>
<dbReference type="Gene3D" id="2.30.110.10">
    <property type="entry name" value="Electron Transport, Fmn-binding Protein, Chain A"/>
    <property type="match status" value="1"/>
</dbReference>
<dbReference type="AlphaFoldDB" id="A0A179CXV0"/>
<dbReference type="Proteomes" id="UP000078358">
    <property type="component" value="Unassembled WGS sequence"/>
</dbReference>
<dbReference type="InterPro" id="IPR012349">
    <property type="entry name" value="Split_barrel_FMN-bd"/>
</dbReference>
<accession>A0A179CXV0</accession>
<dbReference type="PROSITE" id="PS51257">
    <property type="entry name" value="PROKAR_LIPOPROTEIN"/>
    <property type="match status" value="1"/>
</dbReference>
<evidence type="ECO:0000313" key="2">
    <source>
        <dbReference type="Proteomes" id="UP000078358"/>
    </source>
</evidence>
<dbReference type="SUPFAM" id="SSF50475">
    <property type="entry name" value="FMN-binding split barrel"/>
    <property type="match status" value="1"/>
</dbReference>
<dbReference type="RefSeq" id="WP_015432758.1">
    <property type="nucleotide sequence ID" value="NZ_JACI01000002.1"/>
</dbReference>
<gene>
    <name evidence="1" type="ORF">F480_10495</name>
</gene>
<dbReference type="EMBL" id="JACI01000002">
    <property type="protein sequence ID" value="OAQ14743.1"/>
    <property type="molecule type" value="Genomic_DNA"/>
</dbReference>